<dbReference type="GO" id="GO:0004653">
    <property type="term" value="F:polypeptide N-acetylgalactosaminyltransferase activity"/>
    <property type="evidence" value="ECO:0007669"/>
    <property type="project" value="TreeGrafter"/>
</dbReference>
<dbReference type="InterPro" id="IPR029044">
    <property type="entry name" value="Nucleotide-diphossugar_trans"/>
</dbReference>
<keyword evidence="1" id="KW-1015">Disulfide bond</keyword>
<reference evidence="3" key="1">
    <citation type="submission" date="2020-11" db="EMBL/GenBank/DDBJ databases">
        <authorList>
            <person name="Whitehead M."/>
        </authorList>
    </citation>
    <scope>NUCLEOTIDE SEQUENCE</scope>
    <source>
        <strain evidence="3">EGII</strain>
    </source>
</reference>
<dbReference type="GO" id="GO:0006493">
    <property type="term" value="P:protein O-linked glycosylation"/>
    <property type="evidence" value="ECO:0007669"/>
    <property type="project" value="TreeGrafter"/>
</dbReference>
<evidence type="ECO:0000313" key="3">
    <source>
        <dbReference type="EMBL" id="CAD7006368.1"/>
    </source>
</evidence>
<evidence type="ECO:0000256" key="1">
    <source>
        <dbReference type="ARBA" id="ARBA00023157"/>
    </source>
</evidence>
<organism evidence="3 4">
    <name type="scientific">Ceratitis capitata</name>
    <name type="common">Mediterranean fruit fly</name>
    <name type="synonym">Tephritis capitata</name>
    <dbReference type="NCBI Taxonomy" id="7213"/>
    <lineage>
        <taxon>Eukaryota</taxon>
        <taxon>Metazoa</taxon>
        <taxon>Ecdysozoa</taxon>
        <taxon>Arthropoda</taxon>
        <taxon>Hexapoda</taxon>
        <taxon>Insecta</taxon>
        <taxon>Pterygota</taxon>
        <taxon>Neoptera</taxon>
        <taxon>Endopterygota</taxon>
        <taxon>Diptera</taxon>
        <taxon>Brachycera</taxon>
        <taxon>Muscomorpha</taxon>
        <taxon>Tephritoidea</taxon>
        <taxon>Tephritidae</taxon>
        <taxon>Ceratitis</taxon>
        <taxon>Ceratitis</taxon>
    </lineage>
</organism>
<comment type="caution">
    <text evidence="3">The sequence shown here is derived from an EMBL/GenBank/DDBJ whole genome shotgun (WGS) entry which is preliminary data.</text>
</comment>
<gene>
    <name evidence="3" type="ORF">CCAP1982_LOCUS14690</name>
</gene>
<keyword evidence="4" id="KW-1185">Reference proteome</keyword>
<protein>
    <submittedName>
        <fullName evidence="3">(Mediterranean fruit fly) hypothetical protein</fullName>
    </submittedName>
</protein>
<accession>A0A811V747</accession>
<evidence type="ECO:0000259" key="2">
    <source>
        <dbReference type="Pfam" id="PF00535"/>
    </source>
</evidence>
<proteinExistence type="predicted"/>
<feature type="domain" description="Glycosyltransferase 2-like" evidence="2">
    <location>
        <begin position="55"/>
        <end position="91"/>
    </location>
</feature>
<evidence type="ECO:0000313" key="4">
    <source>
        <dbReference type="Proteomes" id="UP000606786"/>
    </source>
</evidence>
<sequence>MNIPRCYSAHCILWNRTPSELLKEIILVDDCSYAPPFDITHEQDLMAKLNTCTHRGAREATGEVLVFLDAHVEATHNWLPPLLQPIVDDPTRAPRRL</sequence>
<dbReference type="GO" id="GO:0005794">
    <property type="term" value="C:Golgi apparatus"/>
    <property type="evidence" value="ECO:0007669"/>
    <property type="project" value="TreeGrafter"/>
</dbReference>
<dbReference type="PANTHER" id="PTHR11675:SF126">
    <property type="entry name" value="RICIN B LECTIN DOMAIN-CONTAINING PROTEIN"/>
    <property type="match status" value="1"/>
</dbReference>
<dbReference type="Proteomes" id="UP000606786">
    <property type="component" value="Unassembled WGS sequence"/>
</dbReference>
<dbReference type="InterPro" id="IPR001173">
    <property type="entry name" value="Glyco_trans_2-like"/>
</dbReference>
<dbReference type="EMBL" id="CAJHJT010000034">
    <property type="protein sequence ID" value="CAD7006368.1"/>
    <property type="molecule type" value="Genomic_DNA"/>
</dbReference>
<dbReference type="AlphaFoldDB" id="A0A811V747"/>
<name>A0A811V747_CERCA</name>
<dbReference type="Gene3D" id="3.90.550.10">
    <property type="entry name" value="Spore Coat Polysaccharide Biosynthesis Protein SpsA, Chain A"/>
    <property type="match status" value="1"/>
</dbReference>
<dbReference type="PANTHER" id="PTHR11675">
    <property type="entry name" value="N-ACETYLGALACTOSAMINYLTRANSFERASE"/>
    <property type="match status" value="1"/>
</dbReference>
<dbReference type="SUPFAM" id="SSF53448">
    <property type="entry name" value="Nucleotide-diphospho-sugar transferases"/>
    <property type="match status" value="1"/>
</dbReference>
<dbReference type="Pfam" id="PF00535">
    <property type="entry name" value="Glycos_transf_2"/>
    <property type="match status" value="1"/>
</dbReference>